<proteinExistence type="predicted"/>
<dbReference type="InterPro" id="IPR013096">
    <property type="entry name" value="Cupin_2"/>
</dbReference>
<dbReference type="EMBL" id="FNLL01000002">
    <property type="protein sequence ID" value="SDT87632.1"/>
    <property type="molecule type" value="Genomic_DNA"/>
</dbReference>
<dbReference type="RefSeq" id="WP_092230684.1">
    <property type="nucleotide sequence ID" value="NZ_FNLL01000002.1"/>
</dbReference>
<sequence length="116" mass="13101">MKVVNYKDVLPVVMCNETVKNVAGRVMIGKQDGAKNFCMRVFEMGKNGYTPRHTHDWEHEVFVHTGTGEVLIEDHWHPLSEGSAIFIPANIEHQFKNTSDKTFTFVCLIPSGAPEL</sequence>
<reference evidence="3" key="1">
    <citation type="submission" date="2016-10" db="EMBL/GenBank/DDBJ databases">
        <authorList>
            <person name="Varghese N."/>
            <person name="Submissions S."/>
        </authorList>
    </citation>
    <scope>NUCLEOTIDE SEQUENCE [LARGE SCALE GENOMIC DNA]</scope>
    <source>
        <strain evidence="3">DSM 3384</strain>
    </source>
</reference>
<dbReference type="PANTHER" id="PTHR37694">
    <property type="entry name" value="SLR8022 PROTEIN"/>
    <property type="match status" value="1"/>
</dbReference>
<dbReference type="SUPFAM" id="SSF51182">
    <property type="entry name" value="RmlC-like cupins"/>
    <property type="match status" value="1"/>
</dbReference>
<protein>
    <submittedName>
        <fullName evidence="2">Cupin domain-containing protein</fullName>
    </submittedName>
</protein>
<gene>
    <name evidence="2" type="ORF">SAMN04487931_102306</name>
</gene>
<evidence type="ECO:0000313" key="3">
    <source>
        <dbReference type="Proteomes" id="UP000199608"/>
    </source>
</evidence>
<dbReference type="CDD" id="cd02222">
    <property type="entry name" value="cupin_TM1459-like"/>
    <property type="match status" value="1"/>
</dbReference>
<dbReference type="InterPro" id="IPR011051">
    <property type="entry name" value="RmlC_Cupin_sf"/>
</dbReference>
<dbReference type="InterPro" id="IPR014710">
    <property type="entry name" value="RmlC-like_jellyroll"/>
</dbReference>
<organism evidence="2 3">
    <name type="scientific">Desulfobacula phenolica</name>
    <dbReference type="NCBI Taxonomy" id="90732"/>
    <lineage>
        <taxon>Bacteria</taxon>
        <taxon>Pseudomonadati</taxon>
        <taxon>Thermodesulfobacteriota</taxon>
        <taxon>Desulfobacteria</taxon>
        <taxon>Desulfobacterales</taxon>
        <taxon>Desulfobacteraceae</taxon>
        <taxon>Desulfobacula</taxon>
    </lineage>
</organism>
<evidence type="ECO:0000259" key="1">
    <source>
        <dbReference type="Pfam" id="PF07883"/>
    </source>
</evidence>
<dbReference type="Gene3D" id="2.60.120.10">
    <property type="entry name" value="Jelly Rolls"/>
    <property type="match status" value="1"/>
</dbReference>
<name>A0A1H2DXR9_9BACT</name>
<dbReference type="Pfam" id="PF07883">
    <property type="entry name" value="Cupin_2"/>
    <property type="match status" value="1"/>
</dbReference>
<evidence type="ECO:0000313" key="2">
    <source>
        <dbReference type="EMBL" id="SDT87632.1"/>
    </source>
</evidence>
<feature type="domain" description="Cupin type-2" evidence="1">
    <location>
        <begin position="41"/>
        <end position="108"/>
    </location>
</feature>
<accession>A0A1H2DXR9</accession>
<keyword evidence="3" id="KW-1185">Reference proteome</keyword>
<dbReference type="AlphaFoldDB" id="A0A1H2DXR9"/>
<dbReference type="PANTHER" id="PTHR37694:SF1">
    <property type="entry name" value="SLR8022 PROTEIN"/>
    <property type="match status" value="1"/>
</dbReference>
<dbReference type="Proteomes" id="UP000199608">
    <property type="component" value="Unassembled WGS sequence"/>
</dbReference>